<dbReference type="Pfam" id="PF01585">
    <property type="entry name" value="G-patch"/>
    <property type="match status" value="1"/>
</dbReference>
<dbReference type="SMART" id="SM00443">
    <property type="entry name" value="G_patch"/>
    <property type="match status" value="1"/>
</dbReference>
<dbReference type="Proteomes" id="UP001375240">
    <property type="component" value="Unassembled WGS sequence"/>
</dbReference>
<dbReference type="PANTHER" id="PTHR20923:SF1">
    <property type="entry name" value="G PATCH DOMAIN AND ANKYRIN REPEAT-CONTAINING PROTEIN 1"/>
    <property type="match status" value="1"/>
</dbReference>
<protein>
    <recommendedName>
        <fullName evidence="2">G-patch domain-containing protein</fullName>
    </recommendedName>
</protein>
<dbReference type="InterPro" id="IPR000467">
    <property type="entry name" value="G_patch_dom"/>
</dbReference>
<feature type="compositionally biased region" description="Polar residues" evidence="1">
    <location>
        <begin position="84"/>
        <end position="105"/>
    </location>
</feature>
<proteinExistence type="predicted"/>
<sequence length="335" mass="35032">MSADGADSTGSASAVSPHGWQIAKPFGSGPKRKPIHFVPASDDDHDAYGVQETTAAQGTGSGRGSSVADFYLSVVLPSGPGLQAASNLGESTHTPSVQGAASTDQQLERGPGTAASPSAEGVSPSTKSMMQSRHDCSSNTASSSQRGVSKSKSPGTSRSRSSVDLDTSAASGDNDSAACLSAVAVVQPDLAAVQPSIETSAAMSEVCSTCKARVTDWKAHVRTTAHMASEEHSKPPHHLNRQSEGYKHMVKMGWDPDGSKGLGVEGQGIRFPVKSTMKKDNLGIGARAPKSIRDPAEDVSDPNAKRQRLLTAKEVQHLEKAERAARQDLHDYLRH</sequence>
<feature type="region of interest" description="Disordered" evidence="1">
    <location>
        <begin position="285"/>
        <end position="305"/>
    </location>
</feature>
<dbReference type="GO" id="GO:0003676">
    <property type="term" value="F:nucleic acid binding"/>
    <property type="evidence" value="ECO:0007669"/>
    <property type="project" value="InterPro"/>
</dbReference>
<dbReference type="EMBL" id="JAVHNQ010000015">
    <property type="protein sequence ID" value="KAK6332381.1"/>
    <property type="molecule type" value="Genomic_DNA"/>
</dbReference>
<accession>A0AAV9U0V5</accession>
<feature type="region of interest" description="Disordered" evidence="1">
    <location>
        <begin position="79"/>
        <end position="173"/>
    </location>
</feature>
<comment type="caution">
    <text evidence="3">The sequence shown here is derived from an EMBL/GenBank/DDBJ whole genome shotgun (WGS) entry which is preliminary data.</text>
</comment>
<dbReference type="PANTHER" id="PTHR20923">
    <property type="entry name" value="BAT4 PROTEIN-RELATED"/>
    <property type="match status" value="1"/>
</dbReference>
<feature type="compositionally biased region" description="Polar residues" evidence="1">
    <location>
        <begin position="123"/>
        <end position="141"/>
    </location>
</feature>
<organism evidence="3 4">
    <name type="scientific">Orbilia brochopaga</name>
    <dbReference type="NCBI Taxonomy" id="3140254"/>
    <lineage>
        <taxon>Eukaryota</taxon>
        <taxon>Fungi</taxon>
        <taxon>Dikarya</taxon>
        <taxon>Ascomycota</taxon>
        <taxon>Pezizomycotina</taxon>
        <taxon>Orbiliomycetes</taxon>
        <taxon>Orbiliales</taxon>
        <taxon>Orbiliaceae</taxon>
        <taxon>Orbilia</taxon>
    </lineage>
</organism>
<feature type="region of interest" description="Disordered" evidence="1">
    <location>
        <begin position="1"/>
        <end position="66"/>
    </location>
</feature>
<reference evidence="3 4" key="1">
    <citation type="submission" date="2019-10" db="EMBL/GenBank/DDBJ databases">
        <authorList>
            <person name="Palmer J.M."/>
        </authorList>
    </citation>
    <scope>NUCLEOTIDE SEQUENCE [LARGE SCALE GENOMIC DNA]</scope>
    <source>
        <strain evidence="3 4">TWF696</strain>
    </source>
</reference>
<evidence type="ECO:0000313" key="3">
    <source>
        <dbReference type="EMBL" id="KAK6332381.1"/>
    </source>
</evidence>
<evidence type="ECO:0000256" key="1">
    <source>
        <dbReference type="SAM" id="MobiDB-lite"/>
    </source>
</evidence>
<gene>
    <name evidence="3" type="ORF">TWF696_003098</name>
</gene>
<keyword evidence="4" id="KW-1185">Reference proteome</keyword>
<dbReference type="PROSITE" id="PS50174">
    <property type="entry name" value="G_PATCH"/>
    <property type="match status" value="1"/>
</dbReference>
<name>A0AAV9U0V5_9PEZI</name>
<dbReference type="InterPro" id="IPR039146">
    <property type="entry name" value="GPANK1"/>
</dbReference>
<evidence type="ECO:0000259" key="2">
    <source>
        <dbReference type="PROSITE" id="PS50174"/>
    </source>
</evidence>
<feature type="compositionally biased region" description="Low complexity" evidence="1">
    <location>
        <begin position="142"/>
        <end position="162"/>
    </location>
</feature>
<evidence type="ECO:0000313" key="4">
    <source>
        <dbReference type="Proteomes" id="UP001375240"/>
    </source>
</evidence>
<feature type="domain" description="G-patch" evidence="2">
    <location>
        <begin position="241"/>
        <end position="289"/>
    </location>
</feature>
<feature type="compositionally biased region" description="Polar residues" evidence="1">
    <location>
        <begin position="164"/>
        <end position="173"/>
    </location>
</feature>
<dbReference type="AlphaFoldDB" id="A0AAV9U0V5"/>
<feature type="compositionally biased region" description="Low complexity" evidence="1">
    <location>
        <begin position="1"/>
        <end position="14"/>
    </location>
</feature>